<dbReference type="InterPro" id="IPR011990">
    <property type="entry name" value="TPR-like_helical_dom_sf"/>
</dbReference>
<dbReference type="InterPro" id="IPR036804">
    <property type="entry name" value="CheR_N_sf"/>
</dbReference>
<dbReference type="SUPFAM" id="SSF47757">
    <property type="entry name" value="Chemotaxis receptor methyltransferase CheR, N-terminal domain"/>
    <property type="match status" value="1"/>
</dbReference>
<evidence type="ECO:0000256" key="4">
    <source>
        <dbReference type="ARBA" id="ARBA00022679"/>
    </source>
</evidence>
<reference evidence="9" key="1">
    <citation type="journal article" date="2022" name="Environ. Microbiol.">
        <title>Geoalkalibacter halelectricus SAP #1 sp. nov. possessing extracellular electron transfer and mineral#reducing capabilities from a haloalkaline environment.</title>
        <authorList>
            <person name="Yadav S."/>
            <person name="Singh R."/>
            <person name="Sundharam S.S."/>
            <person name="Chaudhary S."/>
            <person name="Krishnamurthi S."/>
            <person name="Patil S.A."/>
        </authorList>
    </citation>
    <scope>NUCLEOTIDE SEQUENCE</scope>
    <source>
        <strain evidence="9">SAP-1</strain>
    </source>
</reference>
<evidence type="ECO:0000313" key="9">
    <source>
        <dbReference type="EMBL" id="UWZ80342.1"/>
    </source>
</evidence>
<dbReference type="InterPro" id="IPR029063">
    <property type="entry name" value="SAM-dependent_MTases_sf"/>
</dbReference>
<organism evidence="9 10">
    <name type="scientific">Geoalkalibacter halelectricus</name>
    <dbReference type="NCBI Taxonomy" id="2847045"/>
    <lineage>
        <taxon>Bacteria</taxon>
        <taxon>Pseudomonadati</taxon>
        <taxon>Thermodesulfobacteriota</taxon>
        <taxon>Desulfuromonadia</taxon>
        <taxon>Desulfuromonadales</taxon>
        <taxon>Geoalkalibacteraceae</taxon>
        <taxon>Geoalkalibacter</taxon>
    </lineage>
</organism>
<dbReference type="InterPro" id="IPR019734">
    <property type="entry name" value="TPR_rpt"/>
</dbReference>
<evidence type="ECO:0000256" key="2">
    <source>
        <dbReference type="ARBA" id="ARBA00012534"/>
    </source>
</evidence>
<comment type="catalytic activity">
    <reaction evidence="1">
        <text>L-glutamyl-[protein] + S-adenosyl-L-methionine = [protein]-L-glutamate 5-O-methyl ester + S-adenosyl-L-homocysteine</text>
        <dbReference type="Rhea" id="RHEA:24452"/>
        <dbReference type="Rhea" id="RHEA-COMP:10208"/>
        <dbReference type="Rhea" id="RHEA-COMP:10311"/>
        <dbReference type="ChEBI" id="CHEBI:29973"/>
        <dbReference type="ChEBI" id="CHEBI:57856"/>
        <dbReference type="ChEBI" id="CHEBI:59789"/>
        <dbReference type="ChEBI" id="CHEBI:82795"/>
        <dbReference type="EC" id="2.1.1.80"/>
    </reaction>
</comment>
<dbReference type="InterPro" id="IPR022642">
    <property type="entry name" value="CheR_C"/>
</dbReference>
<dbReference type="EC" id="2.1.1.80" evidence="2"/>
<keyword evidence="5" id="KW-0949">S-adenosyl-L-methionine</keyword>
<dbReference type="Pfam" id="PF03705">
    <property type="entry name" value="CheR_N"/>
    <property type="match status" value="1"/>
</dbReference>
<feature type="domain" description="Response regulatory" evidence="7">
    <location>
        <begin position="12"/>
        <end position="124"/>
    </location>
</feature>
<evidence type="ECO:0000256" key="1">
    <source>
        <dbReference type="ARBA" id="ARBA00001541"/>
    </source>
</evidence>
<evidence type="ECO:0000259" key="8">
    <source>
        <dbReference type="PROSITE" id="PS50123"/>
    </source>
</evidence>
<gene>
    <name evidence="9" type="ORF">L9S41_02805</name>
</gene>
<protein>
    <recommendedName>
        <fullName evidence="2">protein-glutamate O-methyltransferase</fullName>
        <ecNumber evidence="2">2.1.1.80</ecNumber>
    </recommendedName>
</protein>
<dbReference type="Proteomes" id="UP001060414">
    <property type="component" value="Chromosome"/>
</dbReference>
<dbReference type="RefSeq" id="WP_260748699.1">
    <property type="nucleotide sequence ID" value="NZ_CP092109.1"/>
</dbReference>
<keyword evidence="3" id="KW-0489">Methyltransferase</keyword>
<dbReference type="PRINTS" id="PR00996">
    <property type="entry name" value="CHERMTFRASE"/>
</dbReference>
<accession>A0ABY5ZME8</accession>
<dbReference type="InterPro" id="IPR011006">
    <property type="entry name" value="CheY-like_superfamily"/>
</dbReference>
<comment type="caution">
    <text evidence="6">Lacks conserved residue(s) required for the propagation of feature annotation.</text>
</comment>
<evidence type="ECO:0000313" key="10">
    <source>
        <dbReference type="Proteomes" id="UP001060414"/>
    </source>
</evidence>
<keyword evidence="4" id="KW-0808">Transferase</keyword>
<dbReference type="InterPro" id="IPR000780">
    <property type="entry name" value="CheR_MeTrfase"/>
</dbReference>
<dbReference type="SUPFAM" id="SSF52172">
    <property type="entry name" value="CheY-like"/>
    <property type="match status" value="1"/>
</dbReference>
<feature type="domain" description="CheR-type methyltransferase" evidence="8">
    <location>
        <begin position="130"/>
        <end position="413"/>
    </location>
</feature>
<dbReference type="PANTHER" id="PTHR24422">
    <property type="entry name" value="CHEMOTAXIS PROTEIN METHYLTRANSFERASE"/>
    <property type="match status" value="1"/>
</dbReference>
<keyword evidence="9" id="KW-0418">Kinase</keyword>
<dbReference type="PANTHER" id="PTHR24422:SF19">
    <property type="entry name" value="CHEMOTAXIS PROTEIN METHYLTRANSFERASE"/>
    <property type="match status" value="1"/>
</dbReference>
<dbReference type="SUPFAM" id="SSF48452">
    <property type="entry name" value="TPR-like"/>
    <property type="match status" value="1"/>
</dbReference>
<keyword evidence="10" id="KW-1185">Reference proteome</keyword>
<dbReference type="InterPro" id="IPR001789">
    <property type="entry name" value="Sig_transdc_resp-reg_receiver"/>
</dbReference>
<evidence type="ECO:0000256" key="3">
    <source>
        <dbReference type="ARBA" id="ARBA00022603"/>
    </source>
</evidence>
<evidence type="ECO:0000259" key="7">
    <source>
        <dbReference type="PROSITE" id="PS50110"/>
    </source>
</evidence>
<dbReference type="PROSITE" id="PS50110">
    <property type="entry name" value="RESPONSE_REGULATORY"/>
    <property type="match status" value="1"/>
</dbReference>
<dbReference type="GO" id="GO:0016301">
    <property type="term" value="F:kinase activity"/>
    <property type="evidence" value="ECO:0007669"/>
    <property type="project" value="UniProtKB-KW"/>
</dbReference>
<dbReference type="InterPro" id="IPR050903">
    <property type="entry name" value="Bact_Chemotaxis_MeTrfase"/>
</dbReference>
<dbReference type="Gene3D" id="3.40.50.150">
    <property type="entry name" value="Vaccinia Virus protein VP39"/>
    <property type="match status" value="1"/>
</dbReference>
<sequence length="620" mass="69524">MNPHPGTSKPLRVWVAETPGGLCADLVPLLGEAGCTVQCVATDDAPLPAVRVGDCDVLVLGIELPGPQALERLRRFESGRLSRQVPVIVVANRAELEYELPDAFDFLTLPVDARRLLAGVRRAASVARIEEQRLPPLEALDLILFQNYLVQHSGLHFDQRNLRILQHGLTRRMRALGLSSYRAYFDYLESFGEARQELKKLLGLLTVGETYFFRYLAHFEALRHQVLPELIARNRARRTLRLWSAGCSTGEEPYSLGILLRAHFPELREWDVRILATDINHQALNKARRGVYGSRSLRVTDPALISTWFEQRGSEYLLDESIRALVDFRYLNLQTGSYPDPGAGIADFDIIFCRNVLIYFRQATSRKVVEGLARSLAPGGSLFLGHAETLINLSRQFERASHERSFFYRLPAAPPTLEAPPRPPEPPVAPQTLPEVARARTTEADAPPAPARDAEQLYAEGQEAFNREDFAGARACFEKILAVDEQHPGAWVGSGFVHANRGAIEQARTCCEHALAADDLHAPAYFLKGLLLELEGHWLEAREEYRKALLIDMDFIMPRFHLGGIHERLGQGADARRELRNSVRLLERLPNEALVPLSGGLTREVFLEVCRDQLNQLPSS</sequence>
<proteinExistence type="predicted"/>
<dbReference type="Gene3D" id="1.10.155.10">
    <property type="entry name" value="Chemotaxis receptor methyltransferase CheR, N-terminal domain"/>
    <property type="match status" value="1"/>
</dbReference>
<dbReference type="Gene3D" id="3.40.50.2300">
    <property type="match status" value="1"/>
</dbReference>
<dbReference type="EMBL" id="CP092109">
    <property type="protein sequence ID" value="UWZ80342.1"/>
    <property type="molecule type" value="Genomic_DNA"/>
</dbReference>
<name>A0ABY5ZME8_9BACT</name>
<dbReference type="SMART" id="SM00138">
    <property type="entry name" value="MeTrc"/>
    <property type="match status" value="1"/>
</dbReference>
<dbReference type="PROSITE" id="PS50123">
    <property type="entry name" value="CHER"/>
    <property type="match status" value="1"/>
</dbReference>
<dbReference type="SMART" id="SM00028">
    <property type="entry name" value="TPR"/>
    <property type="match status" value="3"/>
</dbReference>
<evidence type="ECO:0000256" key="6">
    <source>
        <dbReference type="PROSITE-ProRule" id="PRU00169"/>
    </source>
</evidence>
<dbReference type="Gene3D" id="1.25.40.10">
    <property type="entry name" value="Tetratricopeptide repeat domain"/>
    <property type="match status" value="1"/>
</dbReference>
<dbReference type="Pfam" id="PF01739">
    <property type="entry name" value="CheR"/>
    <property type="match status" value="1"/>
</dbReference>
<dbReference type="InterPro" id="IPR022641">
    <property type="entry name" value="CheR_N"/>
</dbReference>
<dbReference type="SUPFAM" id="SSF53335">
    <property type="entry name" value="S-adenosyl-L-methionine-dependent methyltransferases"/>
    <property type="match status" value="1"/>
</dbReference>
<evidence type="ECO:0000256" key="5">
    <source>
        <dbReference type="ARBA" id="ARBA00022691"/>
    </source>
</evidence>